<keyword evidence="2" id="KW-1185">Reference proteome</keyword>
<dbReference type="KEGG" id="ril:CRIB_1444"/>
<proteinExistence type="predicted"/>
<dbReference type="EMBL" id="LN555523">
    <property type="protein sequence ID" value="CED94052.1"/>
    <property type="molecule type" value="Genomic_DNA"/>
</dbReference>
<evidence type="ECO:0000313" key="2">
    <source>
        <dbReference type="Proteomes" id="UP000245622"/>
    </source>
</evidence>
<protein>
    <submittedName>
        <fullName evidence="1">Uncharacterized protein</fullName>
    </submittedName>
</protein>
<accession>A0A1V1I1D4</accession>
<organism evidence="1 2">
    <name type="scientific">Romboutsia ilealis</name>
    <dbReference type="NCBI Taxonomy" id="1115758"/>
    <lineage>
        <taxon>Bacteria</taxon>
        <taxon>Bacillati</taxon>
        <taxon>Bacillota</taxon>
        <taxon>Clostridia</taxon>
        <taxon>Peptostreptococcales</taxon>
        <taxon>Peptostreptococcaceae</taxon>
        <taxon>Romboutsia</taxon>
    </lineage>
</organism>
<dbReference type="GeneID" id="82205478"/>
<dbReference type="AlphaFoldDB" id="A0A1V1I1D4"/>
<gene>
    <name evidence="1" type="ORF">CRIB_1444</name>
</gene>
<dbReference type="Proteomes" id="UP000245622">
    <property type="component" value="Chromosome 1"/>
</dbReference>
<name>A0A1V1I1D4_9FIRM</name>
<reference evidence="1 2" key="1">
    <citation type="submission" date="2014-04" db="EMBL/GenBank/DDBJ databases">
        <authorList>
            <person name="Hornung B.V."/>
        </authorList>
    </citation>
    <scope>NUCLEOTIDE SEQUENCE [LARGE SCALE GENOMIC DNA]</scope>
    <source>
        <strain evidence="1 2">CRIB</strain>
    </source>
</reference>
<evidence type="ECO:0000313" key="1">
    <source>
        <dbReference type="EMBL" id="CED94052.1"/>
    </source>
</evidence>
<dbReference type="RefSeq" id="WP_180701602.1">
    <property type="nucleotide sequence ID" value="NZ_LN555523.1"/>
</dbReference>
<sequence>MEVVWLDISWKNLSSRVDNKEHIEGEVKDVEVIKNLEYRDNHYIGKEYTKINGKYVNIGIITNKDLVRVSAIGKFGYNRSLIEAQKGIWVSTPQYIWSEELKKYQPISYPIGINQCGVIKFKGEDSKGNKYETPEIKIIPDLVTEEEYDIMETQLKIITENLLDNYQKDYNGSTSGNVLINLDSLSIYIDNLCDILEEINDNPQELLIEVRERVKVDKIKKFNAKLYIEQEMYPYKEMFNTDVSKKTLDLKEHRILKGALQELIDICENQIKYEESINESLRFQINEIKKLKTRDANIAKKANNRIKNIKEKGININNRINTWKQLIQKLNNIIEIEIFKDIVTQSWEDTHIFNFNPLYQEVFDVFETLNKLVRKNEILSIFKHDLIKSPDLYEKWILFKVLDYFINELKFNEGADNLVEKMIEYYNEYSTLRGFSIEIRRKEGQSIIITSEKNLEGQRPDLSLVMIDKYKCREVFLDAKYKPYSKRLETLQNDLKISAYRYLQLSKNSVGAFLIHPDKNITSNFEYLKPHRCGYITSSPKNSYGISIFAKMLIHFYMGWDYICPECGNIGNILDDKGYKTHYECSDNKCGAFWVRNSCRYKKEHPNNIRNLYKYINGNYHKESKLEWDVHCPVCSKSYRGDLY</sequence>